<keyword evidence="9 10" id="KW-0472">Membrane</keyword>
<evidence type="ECO:0000256" key="7">
    <source>
        <dbReference type="ARBA" id="ARBA00022989"/>
    </source>
</evidence>
<feature type="domain" description="Peptidase M50" evidence="11">
    <location>
        <begin position="76"/>
        <end position="190"/>
    </location>
</feature>
<protein>
    <recommendedName>
        <fullName evidence="11">Peptidase M50 domain-containing protein</fullName>
    </recommendedName>
</protein>
<evidence type="ECO:0000256" key="5">
    <source>
        <dbReference type="ARBA" id="ARBA00022801"/>
    </source>
</evidence>
<dbReference type="PANTHER" id="PTHR42837:SF2">
    <property type="entry name" value="MEMBRANE METALLOPROTEASE ARASP2, CHLOROPLASTIC-RELATED"/>
    <property type="match status" value="1"/>
</dbReference>
<dbReference type="EMBL" id="BARW01027120">
    <property type="protein sequence ID" value="GAJ12935.1"/>
    <property type="molecule type" value="Genomic_DNA"/>
</dbReference>
<keyword evidence="6" id="KW-0862">Zinc</keyword>
<evidence type="ECO:0000256" key="6">
    <source>
        <dbReference type="ARBA" id="ARBA00022833"/>
    </source>
</evidence>
<dbReference type="InterPro" id="IPR004387">
    <property type="entry name" value="Pept_M50_Zn"/>
</dbReference>
<comment type="subcellular location">
    <subcellularLocation>
        <location evidence="2">Membrane</location>
        <topology evidence="2">Multi-pass membrane protein</topology>
    </subcellularLocation>
</comment>
<evidence type="ECO:0000259" key="11">
    <source>
        <dbReference type="Pfam" id="PF02163"/>
    </source>
</evidence>
<keyword evidence="7 10" id="KW-1133">Transmembrane helix</keyword>
<sequence length="201" mass="22576">GDKILKINGAEIKTWNGLVDIIRHSKEKSFLFEWQHNGEIKTANITPISVYDPITEDTIRQISVLKPQGRIYLPSLQILVLSIKRTHAIIILTLNTFYQLITGKISRKALGGPIAIAKLSGESAQWGVEFLLGLLIIISINLGLINLFPIPAIDGGQIVISLIETIRRKRFSRKTRIIIQQIGYALILLLIIFVTFNDITR</sequence>
<dbReference type="GO" id="GO:0004222">
    <property type="term" value="F:metalloendopeptidase activity"/>
    <property type="evidence" value="ECO:0007669"/>
    <property type="project" value="InterPro"/>
</dbReference>
<evidence type="ECO:0000256" key="8">
    <source>
        <dbReference type="ARBA" id="ARBA00023049"/>
    </source>
</evidence>
<comment type="cofactor">
    <cofactor evidence="1">
        <name>Zn(2+)</name>
        <dbReference type="ChEBI" id="CHEBI:29105"/>
    </cofactor>
</comment>
<reference evidence="12" key="1">
    <citation type="journal article" date="2014" name="Front. Microbiol.">
        <title>High frequency of phylogenetically diverse reductive dehalogenase-homologous genes in deep subseafloor sedimentary metagenomes.</title>
        <authorList>
            <person name="Kawai M."/>
            <person name="Futagami T."/>
            <person name="Toyoda A."/>
            <person name="Takaki Y."/>
            <person name="Nishi S."/>
            <person name="Hori S."/>
            <person name="Arai W."/>
            <person name="Tsubouchi T."/>
            <person name="Morono Y."/>
            <person name="Uchiyama I."/>
            <person name="Ito T."/>
            <person name="Fujiyama A."/>
            <person name="Inagaki F."/>
            <person name="Takami H."/>
        </authorList>
    </citation>
    <scope>NUCLEOTIDE SEQUENCE</scope>
    <source>
        <strain evidence="12">Expedition CK06-06</strain>
    </source>
</reference>
<comment type="caution">
    <text evidence="12">The sequence shown here is derived from an EMBL/GenBank/DDBJ whole genome shotgun (WGS) entry which is preliminary data.</text>
</comment>
<dbReference type="Pfam" id="PF02163">
    <property type="entry name" value="Peptidase_M50"/>
    <property type="match status" value="1"/>
</dbReference>
<dbReference type="Gene3D" id="2.30.42.10">
    <property type="match status" value="1"/>
</dbReference>
<dbReference type="AlphaFoldDB" id="X1VSX4"/>
<evidence type="ECO:0000256" key="4">
    <source>
        <dbReference type="ARBA" id="ARBA00022692"/>
    </source>
</evidence>
<dbReference type="PANTHER" id="PTHR42837">
    <property type="entry name" value="REGULATOR OF SIGMA-E PROTEASE RSEP"/>
    <property type="match status" value="1"/>
</dbReference>
<accession>X1VSX4</accession>
<feature type="transmembrane region" description="Helical" evidence="10">
    <location>
        <begin position="177"/>
        <end position="196"/>
    </location>
</feature>
<feature type="transmembrane region" description="Helical" evidence="10">
    <location>
        <begin position="126"/>
        <end position="148"/>
    </location>
</feature>
<keyword evidence="3" id="KW-0645">Protease</keyword>
<keyword evidence="4 10" id="KW-0812">Transmembrane</keyword>
<dbReference type="GO" id="GO:0006508">
    <property type="term" value="P:proteolysis"/>
    <property type="evidence" value="ECO:0007669"/>
    <property type="project" value="UniProtKB-KW"/>
</dbReference>
<evidence type="ECO:0000256" key="3">
    <source>
        <dbReference type="ARBA" id="ARBA00022670"/>
    </source>
</evidence>
<evidence type="ECO:0000256" key="10">
    <source>
        <dbReference type="SAM" id="Phobius"/>
    </source>
</evidence>
<evidence type="ECO:0000256" key="1">
    <source>
        <dbReference type="ARBA" id="ARBA00001947"/>
    </source>
</evidence>
<gene>
    <name evidence="12" type="ORF">S12H4_44078</name>
</gene>
<dbReference type="GO" id="GO:0016020">
    <property type="term" value="C:membrane"/>
    <property type="evidence" value="ECO:0007669"/>
    <property type="project" value="UniProtKB-SubCell"/>
</dbReference>
<evidence type="ECO:0000313" key="12">
    <source>
        <dbReference type="EMBL" id="GAJ12935.1"/>
    </source>
</evidence>
<evidence type="ECO:0000256" key="2">
    <source>
        <dbReference type="ARBA" id="ARBA00004141"/>
    </source>
</evidence>
<dbReference type="SUPFAM" id="SSF50156">
    <property type="entry name" value="PDZ domain-like"/>
    <property type="match status" value="1"/>
</dbReference>
<feature type="non-terminal residue" evidence="12">
    <location>
        <position position="1"/>
    </location>
</feature>
<keyword evidence="8" id="KW-0482">Metalloprotease</keyword>
<name>X1VSX4_9ZZZZ</name>
<proteinExistence type="predicted"/>
<evidence type="ECO:0000256" key="9">
    <source>
        <dbReference type="ARBA" id="ARBA00023136"/>
    </source>
</evidence>
<keyword evidence="5" id="KW-0378">Hydrolase</keyword>
<organism evidence="12">
    <name type="scientific">marine sediment metagenome</name>
    <dbReference type="NCBI Taxonomy" id="412755"/>
    <lineage>
        <taxon>unclassified sequences</taxon>
        <taxon>metagenomes</taxon>
        <taxon>ecological metagenomes</taxon>
    </lineage>
</organism>
<dbReference type="InterPro" id="IPR036034">
    <property type="entry name" value="PDZ_sf"/>
</dbReference>
<dbReference type="NCBIfam" id="TIGR00054">
    <property type="entry name" value="RIP metalloprotease RseP"/>
    <property type="match status" value="1"/>
</dbReference>
<dbReference type="InterPro" id="IPR008915">
    <property type="entry name" value="Peptidase_M50"/>
</dbReference>